<dbReference type="OrthoDB" id="768080at2"/>
<keyword evidence="1" id="KW-0732">Signal</keyword>
<reference evidence="3" key="1">
    <citation type="submission" date="2015-09" db="EMBL/GenBank/DDBJ databases">
        <title>Complete sequence of Algoriphagus sp. M8-2.</title>
        <authorList>
            <person name="Shintani M."/>
        </authorList>
    </citation>
    <scope>NUCLEOTIDE SEQUENCE [LARGE SCALE GENOMIC DNA]</scope>
    <source>
        <strain evidence="3">M8-2</strain>
    </source>
</reference>
<dbReference type="Proteomes" id="UP000073816">
    <property type="component" value="Chromosome"/>
</dbReference>
<reference evidence="2 3" key="2">
    <citation type="journal article" date="2016" name="Genome Announc.">
        <title>Complete Genome Sequence of Algoriphagus sp. Strain M8-2, Isolated from a Brackish Lake.</title>
        <authorList>
            <person name="Muraguchi Y."/>
            <person name="Kushimoto K."/>
            <person name="Ohtsubo Y."/>
            <person name="Suzuki T."/>
            <person name="Dohra H."/>
            <person name="Kimbara K."/>
            <person name="Shintani M."/>
        </authorList>
    </citation>
    <scope>NUCLEOTIDE SEQUENCE [LARGE SCALE GENOMIC DNA]</scope>
    <source>
        <strain evidence="2 3">M8-2</strain>
    </source>
</reference>
<dbReference type="RefSeq" id="WP_067549466.1">
    <property type="nucleotide sequence ID" value="NZ_CP012836.1"/>
</dbReference>
<feature type="signal peptide" evidence="1">
    <location>
        <begin position="1"/>
        <end position="20"/>
    </location>
</feature>
<dbReference type="EMBL" id="CP012836">
    <property type="protein sequence ID" value="AMQ57754.1"/>
    <property type="molecule type" value="Genomic_DNA"/>
</dbReference>
<dbReference type="PATRIC" id="fig|1727163.4.peg.3142"/>
<feature type="chain" id="PRO_5007494841" description="DUF3575 domain-containing protein" evidence="1">
    <location>
        <begin position="21"/>
        <end position="258"/>
    </location>
</feature>
<dbReference type="AlphaFoldDB" id="A0A142ERJ9"/>
<evidence type="ECO:0000313" key="2">
    <source>
        <dbReference type="EMBL" id="AMQ57754.1"/>
    </source>
</evidence>
<protein>
    <recommendedName>
        <fullName evidence="4">DUF3575 domain-containing protein</fullName>
    </recommendedName>
</protein>
<keyword evidence="3" id="KW-1185">Reference proteome</keyword>
<organism evidence="2 3">
    <name type="scientific">Algoriphagus sanaruensis</name>
    <dbReference type="NCBI Taxonomy" id="1727163"/>
    <lineage>
        <taxon>Bacteria</taxon>
        <taxon>Pseudomonadati</taxon>
        <taxon>Bacteroidota</taxon>
        <taxon>Cytophagia</taxon>
        <taxon>Cytophagales</taxon>
        <taxon>Cyclobacteriaceae</taxon>
        <taxon>Algoriphagus</taxon>
    </lineage>
</organism>
<evidence type="ECO:0000256" key="1">
    <source>
        <dbReference type="SAM" id="SignalP"/>
    </source>
</evidence>
<gene>
    <name evidence="2" type="ORF">AO498_14970</name>
</gene>
<name>A0A142ERJ9_9BACT</name>
<accession>A0A142ERJ9</accession>
<sequence>MKKHLYLLLLAVITCQFSFAQSTEESPSESYDKNVFKVNLTGLPLRNFGFQYERMLSRKSSFNLGLRFMPKGSIPMLSSFETTIDDPTAYSTLSAASINGFAITPEFRVYLGKKGGPRGFYIAPFARYTTFDASLPTVEFTYEVTENNQTFTETRTIDMSGSLSGITGGLMLGSQWRLGKSVYLDWWIIGGSFGKSSGELIGVSQLSVDEQDGLREELQTLDIPFVDYTVEVNSSGAKLNFDGPFASLRGGLSLGIKF</sequence>
<proteinExistence type="predicted"/>
<dbReference type="STRING" id="1727163.AO498_14970"/>
<evidence type="ECO:0000313" key="3">
    <source>
        <dbReference type="Proteomes" id="UP000073816"/>
    </source>
</evidence>
<evidence type="ECO:0008006" key="4">
    <source>
        <dbReference type="Google" id="ProtNLM"/>
    </source>
</evidence>
<dbReference type="KEGG" id="alm:AO498_14970"/>